<accession>A0A1D2MEF2</accession>
<keyword evidence="5" id="KW-1185">Reference proteome</keyword>
<dbReference type="PROSITE" id="PS51257">
    <property type="entry name" value="PROKAR_LIPOPROTEIN"/>
    <property type="match status" value="1"/>
</dbReference>
<feature type="region of interest" description="Disordered" evidence="1">
    <location>
        <begin position="72"/>
        <end position="119"/>
    </location>
</feature>
<name>A0A1D2MEF2_ORCCI</name>
<reference evidence="4 5" key="1">
    <citation type="journal article" date="2016" name="Genome Biol. Evol.">
        <title>Gene Family Evolution Reflects Adaptation to Soil Environmental Stressors in the Genome of the Collembolan Orchesella cincta.</title>
        <authorList>
            <person name="Faddeeva-Vakhrusheva A."/>
            <person name="Derks M.F."/>
            <person name="Anvar S.Y."/>
            <person name="Agamennone V."/>
            <person name="Suring W."/>
            <person name="Smit S."/>
            <person name="van Straalen N.M."/>
            <person name="Roelofs D."/>
        </authorList>
    </citation>
    <scope>NUCLEOTIDE SEQUENCE [LARGE SCALE GENOMIC DNA]</scope>
    <source>
        <tissue evidence="4">Mixed pool</tissue>
    </source>
</reference>
<protein>
    <recommendedName>
        <fullName evidence="3">DUF4789 domain-containing protein</fullName>
    </recommendedName>
</protein>
<comment type="caution">
    <text evidence="4">The sequence shown here is derived from an EMBL/GenBank/DDBJ whole genome shotgun (WGS) entry which is preliminary data.</text>
</comment>
<feature type="signal peptide" evidence="2">
    <location>
        <begin position="1"/>
        <end position="24"/>
    </location>
</feature>
<feature type="compositionally biased region" description="Polar residues" evidence="1">
    <location>
        <begin position="99"/>
        <end position="119"/>
    </location>
</feature>
<dbReference type="OrthoDB" id="6338576at2759"/>
<evidence type="ECO:0000256" key="1">
    <source>
        <dbReference type="SAM" id="MobiDB-lite"/>
    </source>
</evidence>
<feature type="domain" description="DUF4789" evidence="3">
    <location>
        <begin position="136"/>
        <end position="216"/>
    </location>
</feature>
<evidence type="ECO:0000313" key="4">
    <source>
        <dbReference type="EMBL" id="ODM91387.1"/>
    </source>
</evidence>
<dbReference type="PANTHER" id="PTHR21177">
    <property type="entry name" value="IP06524P-RELATED"/>
    <property type="match status" value="1"/>
</dbReference>
<dbReference type="EMBL" id="LJIJ01001571">
    <property type="protein sequence ID" value="ODM91387.1"/>
    <property type="molecule type" value="Genomic_DNA"/>
</dbReference>
<dbReference type="InterPro" id="IPR031993">
    <property type="entry name" value="DUF4789"/>
</dbReference>
<keyword evidence="2" id="KW-0732">Signal</keyword>
<dbReference type="Proteomes" id="UP000094527">
    <property type="component" value="Unassembled WGS sequence"/>
</dbReference>
<evidence type="ECO:0000256" key="2">
    <source>
        <dbReference type="SAM" id="SignalP"/>
    </source>
</evidence>
<dbReference type="STRING" id="48709.A0A1D2MEF2"/>
<organism evidence="4 5">
    <name type="scientific">Orchesella cincta</name>
    <name type="common">Springtail</name>
    <name type="synonym">Podura cincta</name>
    <dbReference type="NCBI Taxonomy" id="48709"/>
    <lineage>
        <taxon>Eukaryota</taxon>
        <taxon>Metazoa</taxon>
        <taxon>Ecdysozoa</taxon>
        <taxon>Arthropoda</taxon>
        <taxon>Hexapoda</taxon>
        <taxon>Collembola</taxon>
        <taxon>Entomobryomorpha</taxon>
        <taxon>Entomobryoidea</taxon>
        <taxon>Orchesellidae</taxon>
        <taxon>Orchesellinae</taxon>
        <taxon>Orchesella</taxon>
    </lineage>
</organism>
<feature type="chain" id="PRO_5008903895" description="DUF4789 domain-containing protein" evidence="2">
    <location>
        <begin position="25"/>
        <end position="311"/>
    </location>
</feature>
<dbReference type="AlphaFoldDB" id="A0A1D2MEF2"/>
<sequence length="311" mass="35440">MQPITKSFNFIFLIILSCNNYVGHECYRDAYRDSRNSYFDSPFRLLRNTPGGRHPLDKGVQFAWQNPIRVAPTLPPVAPQQDPAANTKPPRTDMYVMTTPRSTNRSPNPTSAQCQPESRLSQFDGRCHTLGSKGSCNENMAFYADPTNEKYGHCDCLQNVDRPLVYHPETDKCYFVFQQAFCPDGSWLALDSQRGETPFCDVNRCRNWTATKHDSNWDWKFNGEILDATGPIALFSEQTCALLGWPCNDEGTQQLKRLLPERTSANIINLVRLKFDGINLVCAKGVRRKPSLEIECKPGLFNKWRQDGKCK</sequence>
<evidence type="ECO:0000313" key="5">
    <source>
        <dbReference type="Proteomes" id="UP000094527"/>
    </source>
</evidence>
<dbReference type="Pfam" id="PF16033">
    <property type="entry name" value="DUF4789"/>
    <property type="match status" value="1"/>
</dbReference>
<gene>
    <name evidence="4" type="ORF">Ocin01_15296</name>
</gene>
<proteinExistence type="predicted"/>
<evidence type="ECO:0000259" key="3">
    <source>
        <dbReference type="Pfam" id="PF16033"/>
    </source>
</evidence>
<dbReference type="PANTHER" id="PTHR21177:SF4">
    <property type="entry name" value="IP06524P"/>
    <property type="match status" value="1"/>
</dbReference>